<dbReference type="EMBL" id="LKEU01000021">
    <property type="protein sequence ID" value="OFV71454.1"/>
    <property type="molecule type" value="Genomic_DNA"/>
</dbReference>
<name>A0A1F2PKN9_9FIRM</name>
<organism evidence="4 5">
    <name type="scientific">Acetobacterium wieringae</name>
    <dbReference type="NCBI Taxonomy" id="52694"/>
    <lineage>
        <taxon>Bacteria</taxon>
        <taxon>Bacillati</taxon>
        <taxon>Bacillota</taxon>
        <taxon>Clostridia</taxon>
        <taxon>Eubacteriales</taxon>
        <taxon>Eubacteriaceae</taxon>
        <taxon>Acetobacterium</taxon>
    </lineage>
</organism>
<feature type="transmembrane region" description="Helical" evidence="2">
    <location>
        <begin position="207"/>
        <end position="229"/>
    </location>
</feature>
<dbReference type="AlphaFoldDB" id="A0A1F2PKN9"/>
<keyword evidence="2" id="KW-1133">Transmembrane helix</keyword>
<evidence type="ECO:0000313" key="5">
    <source>
        <dbReference type="Proteomes" id="UP000176244"/>
    </source>
</evidence>
<proteinExistence type="inferred from homology"/>
<feature type="transmembrane region" description="Helical" evidence="2">
    <location>
        <begin position="146"/>
        <end position="166"/>
    </location>
</feature>
<feature type="transmembrane region" description="Helical" evidence="2">
    <location>
        <begin position="90"/>
        <end position="114"/>
    </location>
</feature>
<dbReference type="InterPro" id="IPR000620">
    <property type="entry name" value="EamA_dom"/>
</dbReference>
<dbReference type="SUPFAM" id="SSF103481">
    <property type="entry name" value="Multidrug resistance efflux transporter EmrE"/>
    <property type="match status" value="2"/>
</dbReference>
<feature type="transmembrane region" description="Helical" evidence="2">
    <location>
        <begin position="68"/>
        <end position="84"/>
    </location>
</feature>
<gene>
    <name evidence="4" type="ORF">ACWI_10700</name>
</gene>
<keyword evidence="2" id="KW-0812">Transmembrane</keyword>
<dbReference type="Pfam" id="PF00892">
    <property type="entry name" value="EamA"/>
    <property type="match status" value="2"/>
</dbReference>
<feature type="transmembrane region" description="Helical" evidence="2">
    <location>
        <begin position="173"/>
        <end position="195"/>
    </location>
</feature>
<dbReference type="InterPro" id="IPR037185">
    <property type="entry name" value="EmrE-like"/>
</dbReference>
<feature type="transmembrane region" description="Helical" evidence="2">
    <location>
        <begin position="241"/>
        <end position="260"/>
    </location>
</feature>
<dbReference type="STRING" id="52694.ACWI_10700"/>
<feature type="transmembrane region" description="Helical" evidence="2">
    <location>
        <begin position="121"/>
        <end position="140"/>
    </location>
</feature>
<keyword evidence="2" id="KW-0472">Membrane</keyword>
<dbReference type="Proteomes" id="UP000176244">
    <property type="component" value="Unassembled WGS sequence"/>
</dbReference>
<comment type="similarity">
    <text evidence="1">Belongs to the EamA transporter family.</text>
</comment>
<dbReference type="OrthoDB" id="9809509at2"/>
<dbReference type="PANTHER" id="PTHR12715">
    <property type="entry name" value="TRANSPORTER, DRUG/METABOLITE EXPORTER FAMILY"/>
    <property type="match status" value="1"/>
</dbReference>
<feature type="domain" description="EamA" evidence="3">
    <location>
        <begin position="9"/>
        <end position="138"/>
    </location>
</feature>
<evidence type="ECO:0000256" key="2">
    <source>
        <dbReference type="SAM" id="Phobius"/>
    </source>
</evidence>
<dbReference type="InterPro" id="IPR052756">
    <property type="entry name" value="Alkyne_AA_exporter"/>
</dbReference>
<feature type="transmembrane region" description="Helical" evidence="2">
    <location>
        <begin position="266"/>
        <end position="283"/>
    </location>
</feature>
<protein>
    <submittedName>
        <fullName evidence="4">Putative DMT superfamily transporter inner membrane protein</fullName>
    </submittedName>
</protein>
<dbReference type="PANTHER" id="PTHR12715:SF4">
    <property type="entry name" value="EAMA DOMAIN-CONTAINING PROTEIN"/>
    <property type="match status" value="1"/>
</dbReference>
<feature type="transmembrane region" description="Helical" evidence="2">
    <location>
        <begin position="7"/>
        <end position="29"/>
    </location>
</feature>
<dbReference type="PROSITE" id="PS51257">
    <property type="entry name" value="PROKAR_LIPOPROTEIN"/>
    <property type="match status" value="1"/>
</dbReference>
<sequence>MEFKEKYQLYALITIACWSLAYVLTRLALTYFSVYSLGFLRYLIASLSLLGVAVLIKMKMPKKRDWPMFLLSGALGFFLYMIFFNQGQQMVSAATGSIIIATAPVFTALLARIIYREKLTWLQWLAIGLEFCGVAYLTLIDGALSINIGVLWLFLAALVLSFYNLFQRKLTKAYAPLETATYSIWGGTILLAVFLPGSMHQAINAPPIQWVYVLILGVFSSAIAYVAWTKALSLAEKTSQVSNYMFLTPFLTSILGFLIAGEIPEQSTVIGGVIILVGVFLFNHGERLKNSENVS</sequence>
<dbReference type="Gene3D" id="1.10.3730.20">
    <property type="match status" value="1"/>
</dbReference>
<dbReference type="GO" id="GO:0016020">
    <property type="term" value="C:membrane"/>
    <property type="evidence" value="ECO:0007669"/>
    <property type="project" value="InterPro"/>
</dbReference>
<dbReference type="RefSeq" id="WP_070370413.1">
    <property type="nucleotide sequence ID" value="NZ_LKEU01000021.1"/>
</dbReference>
<evidence type="ECO:0000313" key="4">
    <source>
        <dbReference type="EMBL" id="OFV71454.1"/>
    </source>
</evidence>
<evidence type="ECO:0000259" key="3">
    <source>
        <dbReference type="Pfam" id="PF00892"/>
    </source>
</evidence>
<accession>A0A1F2PKN9</accession>
<reference evidence="4 5" key="1">
    <citation type="submission" date="2015-09" db="EMBL/GenBank/DDBJ databases">
        <title>Genome sequence of Acetobacterium wieringae DSM 1911.</title>
        <authorList>
            <person name="Poehlein A."/>
            <person name="Bengelsdorf F.R."/>
            <person name="Schiel-Bengelsdorf B."/>
            <person name="Duerre P."/>
            <person name="Daniel R."/>
        </authorList>
    </citation>
    <scope>NUCLEOTIDE SEQUENCE [LARGE SCALE GENOMIC DNA]</scope>
    <source>
        <strain evidence="4 5">DSM 1911</strain>
    </source>
</reference>
<feature type="domain" description="EamA" evidence="3">
    <location>
        <begin position="148"/>
        <end position="282"/>
    </location>
</feature>
<feature type="transmembrane region" description="Helical" evidence="2">
    <location>
        <begin position="35"/>
        <end position="56"/>
    </location>
</feature>
<evidence type="ECO:0000256" key="1">
    <source>
        <dbReference type="ARBA" id="ARBA00007362"/>
    </source>
</evidence>
<comment type="caution">
    <text evidence="4">The sequence shown here is derived from an EMBL/GenBank/DDBJ whole genome shotgun (WGS) entry which is preliminary data.</text>
</comment>